<reference evidence="2" key="2">
    <citation type="submission" date="2023-05" db="EMBL/GenBank/DDBJ databases">
        <authorList>
            <consortium name="Lawrence Berkeley National Laboratory"/>
            <person name="Steindorff A."/>
            <person name="Hensen N."/>
            <person name="Bonometti L."/>
            <person name="Westerberg I."/>
            <person name="Brannstrom I.O."/>
            <person name="Guillou S."/>
            <person name="Cros-Aarteil S."/>
            <person name="Calhoun S."/>
            <person name="Haridas S."/>
            <person name="Kuo A."/>
            <person name="Mondo S."/>
            <person name="Pangilinan J."/>
            <person name="Riley R."/>
            <person name="Labutti K."/>
            <person name="Andreopoulos B."/>
            <person name="Lipzen A."/>
            <person name="Chen C."/>
            <person name="Yanf M."/>
            <person name="Daum C."/>
            <person name="Ng V."/>
            <person name="Clum A."/>
            <person name="Ohm R."/>
            <person name="Martin F."/>
            <person name="Silar P."/>
            <person name="Natvig D."/>
            <person name="Lalanne C."/>
            <person name="Gautier V."/>
            <person name="Ament-Velasquez S.L."/>
            <person name="Kruys A."/>
            <person name="Hutchinson M.I."/>
            <person name="Powell A.J."/>
            <person name="Barry K."/>
            <person name="Miller A.N."/>
            <person name="Grigoriev I.V."/>
            <person name="Debuchy R."/>
            <person name="Gladieux P."/>
            <person name="Thoren M.H."/>
            <person name="Johannesson H."/>
        </authorList>
    </citation>
    <scope>NUCLEOTIDE SEQUENCE</scope>
    <source>
        <strain evidence="2">PSN243</strain>
    </source>
</reference>
<evidence type="ECO:0000313" key="3">
    <source>
        <dbReference type="Proteomes" id="UP001321760"/>
    </source>
</evidence>
<feature type="chain" id="PRO_5043877556" description="AA1-like domain-containing protein" evidence="1">
    <location>
        <begin position="19"/>
        <end position="197"/>
    </location>
</feature>
<evidence type="ECO:0008006" key="4">
    <source>
        <dbReference type="Google" id="ProtNLM"/>
    </source>
</evidence>
<comment type="caution">
    <text evidence="2">The sequence shown here is derived from an EMBL/GenBank/DDBJ whole genome shotgun (WGS) entry which is preliminary data.</text>
</comment>
<protein>
    <recommendedName>
        <fullName evidence="4">AA1-like domain-containing protein</fullName>
    </recommendedName>
</protein>
<evidence type="ECO:0000256" key="1">
    <source>
        <dbReference type="SAM" id="SignalP"/>
    </source>
</evidence>
<accession>A0AAV9GDN3</accession>
<dbReference type="Proteomes" id="UP001321760">
    <property type="component" value="Unassembled WGS sequence"/>
</dbReference>
<name>A0AAV9GDN3_9PEZI</name>
<sequence length="197" mass="21470">MVLRKFILGLLLASQAIASPAPRIVQELSVTDIQARSTSCSATTFTNITGFILTEYLVDTVQVAGSNQTQTIATYGVLNPGTGDTYRLHRIPISAGGGTWSVCRAGETPIPSTLERCQILVERSERSRRLGFRFQWLCDADPKRPVLFDATVIASLPFEVCIDREGENGVLLSCEMSQTEVDLPFANISFEEVPAGN</sequence>
<evidence type="ECO:0000313" key="2">
    <source>
        <dbReference type="EMBL" id="KAK4446282.1"/>
    </source>
</evidence>
<gene>
    <name evidence="2" type="ORF">QBC34DRAFT_470044</name>
</gene>
<organism evidence="2 3">
    <name type="scientific">Podospora aff. communis PSN243</name>
    <dbReference type="NCBI Taxonomy" id="3040156"/>
    <lineage>
        <taxon>Eukaryota</taxon>
        <taxon>Fungi</taxon>
        <taxon>Dikarya</taxon>
        <taxon>Ascomycota</taxon>
        <taxon>Pezizomycotina</taxon>
        <taxon>Sordariomycetes</taxon>
        <taxon>Sordariomycetidae</taxon>
        <taxon>Sordariales</taxon>
        <taxon>Podosporaceae</taxon>
        <taxon>Podospora</taxon>
    </lineage>
</organism>
<keyword evidence="3" id="KW-1185">Reference proteome</keyword>
<dbReference type="AlphaFoldDB" id="A0AAV9GDN3"/>
<proteinExistence type="predicted"/>
<feature type="signal peptide" evidence="1">
    <location>
        <begin position="1"/>
        <end position="18"/>
    </location>
</feature>
<dbReference type="EMBL" id="MU865958">
    <property type="protein sequence ID" value="KAK4446282.1"/>
    <property type="molecule type" value="Genomic_DNA"/>
</dbReference>
<reference evidence="2" key="1">
    <citation type="journal article" date="2023" name="Mol. Phylogenet. Evol.">
        <title>Genome-scale phylogeny and comparative genomics of the fungal order Sordariales.</title>
        <authorList>
            <person name="Hensen N."/>
            <person name="Bonometti L."/>
            <person name="Westerberg I."/>
            <person name="Brannstrom I.O."/>
            <person name="Guillou S."/>
            <person name="Cros-Aarteil S."/>
            <person name="Calhoun S."/>
            <person name="Haridas S."/>
            <person name="Kuo A."/>
            <person name="Mondo S."/>
            <person name="Pangilinan J."/>
            <person name="Riley R."/>
            <person name="LaButti K."/>
            <person name="Andreopoulos B."/>
            <person name="Lipzen A."/>
            <person name="Chen C."/>
            <person name="Yan M."/>
            <person name="Daum C."/>
            <person name="Ng V."/>
            <person name="Clum A."/>
            <person name="Steindorff A."/>
            <person name="Ohm R.A."/>
            <person name="Martin F."/>
            <person name="Silar P."/>
            <person name="Natvig D.O."/>
            <person name="Lalanne C."/>
            <person name="Gautier V."/>
            <person name="Ament-Velasquez S.L."/>
            <person name="Kruys A."/>
            <person name="Hutchinson M.I."/>
            <person name="Powell A.J."/>
            <person name="Barry K."/>
            <person name="Miller A.N."/>
            <person name="Grigoriev I.V."/>
            <person name="Debuchy R."/>
            <person name="Gladieux P."/>
            <person name="Hiltunen Thoren M."/>
            <person name="Johannesson H."/>
        </authorList>
    </citation>
    <scope>NUCLEOTIDE SEQUENCE</scope>
    <source>
        <strain evidence="2">PSN243</strain>
    </source>
</reference>
<keyword evidence="1" id="KW-0732">Signal</keyword>